<dbReference type="EMBL" id="JAAEDI010000012">
    <property type="protein sequence ID" value="MBR0650431.1"/>
    <property type="molecule type" value="Genomic_DNA"/>
</dbReference>
<accession>A0ABS5EHF0</accession>
<gene>
    <name evidence="1" type="ORF">GXW78_12215</name>
</gene>
<evidence type="ECO:0000313" key="1">
    <source>
        <dbReference type="EMBL" id="MBR0650431.1"/>
    </source>
</evidence>
<sequence>MPDWVAAVDQRLRWLARRRRGRAAMLRRLTRAMAALPHDDPALLERFQHACLQRLEAAMAANPVLMAAREELAHRVALARAALAGDEEARRALERREDEMFLGGDAFGAGRVPGRAVWLAMMAKAVPEEIMPASVALVNDLQTLGRDATLRALEAMAR</sequence>
<proteinExistence type="predicted"/>
<protein>
    <submittedName>
        <fullName evidence="1">Uncharacterized protein</fullName>
    </submittedName>
</protein>
<comment type="caution">
    <text evidence="1">The sequence shown here is derived from an EMBL/GenBank/DDBJ whole genome shotgun (WGS) entry which is preliminary data.</text>
</comment>
<keyword evidence="2" id="KW-1185">Reference proteome</keyword>
<name>A0ABS5EHF0_9PROT</name>
<dbReference type="Proteomes" id="UP000698752">
    <property type="component" value="Unassembled WGS sequence"/>
</dbReference>
<dbReference type="RefSeq" id="WP_211869101.1">
    <property type="nucleotide sequence ID" value="NZ_JAAEDI010000012.1"/>
</dbReference>
<reference evidence="2" key="1">
    <citation type="journal article" date="2021" name="Syst. Appl. Microbiol.">
        <title>Roseomonas hellenica sp. nov., isolated from roots of wild-growing Alkanna tinctoria.</title>
        <authorList>
            <person name="Rat A."/>
            <person name="Naranjo H.D."/>
            <person name="Lebbe L."/>
            <person name="Cnockaert M."/>
            <person name="Krigas N."/>
            <person name="Grigoriadou K."/>
            <person name="Maloupa E."/>
            <person name="Willems A."/>
        </authorList>
    </citation>
    <scope>NUCLEOTIDE SEQUENCE [LARGE SCALE GENOMIC DNA]</scope>
    <source>
        <strain evidence="2">LMG 31159</strain>
    </source>
</reference>
<evidence type="ECO:0000313" key="2">
    <source>
        <dbReference type="Proteomes" id="UP000698752"/>
    </source>
</evidence>
<organism evidence="1 2">
    <name type="scientific">Neoroseomonas terrae</name>
    <dbReference type="NCBI Taxonomy" id="424799"/>
    <lineage>
        <taxon>Bacteria</taxon>
        <taxon>Pseudomonadati</taxon>
        <taxon>Pseudomonadota</taxon>
        <taxon>Alphaproteobacteria</taxon>
        <taxon>Acetobacterales</taxon>
        <taxon>Acetobacteraceae</taxon>
        <taxon>Neoroseomonas</taxon>
    </lineage>
</organism>